<dbReference type="EMBL" id="WHPF01000013">
    <property type="protein sequence ID" value="NNV57186.1"/>
    <property type="molecule type" value="Genomic_DNA"/>
</dbReference>
<dbReference type="PROSITE" id="PS51257">
    <property type="entry name" value="PROKAR_LIPOPROTEIN"/>
    <property type="match status" value="1"/>
</dbReference>
<dbReference type="InterPro" id="IPR036890">
    <property type="entry name" value="HATPase_C_sf"/>
</dbReference>
<keyword evidence="1" id="KW-0812">Transmembrane</keyword>
<feature type="transmembrane region" description="Helical" evidence="1">
    <location>
        <begin position="78"/>
        <end position="100"/>
    </location>
</feature>
<evidence type="ECO:0000313" key="3">
    <source>
        <dbReference type="EMBL" id="NNV57186.1"/>
    </source>
</evidence>
<evidence type="ECO:0000313" key="4">
    <source>
        <dbReference type="Proteomes" id="UP000598971"/>
    </source>
</evidence>
<feature type="transmembrane region" description="Helical" evidence="1">
    <location>
        <begin position="146"/>
        <end position="167"/>
    </location>
</feature>
<feature type="transmembrane region" description="Helical" evidence="1">
    <location>
        <begin position="112"/>
        <end position="134"/>
    </location>
</feature>
<gene>
    <name evidence="3" type="ORF">GD597_17055</name>
</gene>
<feature type="transmembrane region" description="Helical" evidence="1">
    <location>
        <begin position="37"/>
        <end position="58"/>
    </location>
</feature>
<evidence type="ECO:0000259" key="2">
    <source>
        <dbReference type="Pfam" id="PF06580"/>
    </source>
</evidence>
<keyword evidence="3" id="KW-0808">Transferase</keyword>
<name>A0A8J8JYC6_9BACT</name>
<keyword evidence="3" id="KW-0418">Kinase</keyword>
<dbReference type="Gene3D" id="3.30.565.10">
    <property type="entry name" value="Histidine kinase-like ATPase, C-terminal domain"/>
    <property type="match status" value="1"/>
</dbReference>
<sequence length="379" mass="44551">MLMLCFKYMVKRNFYIFTTMFSCYFDRMAASRQQRKWIEIGVHIIAWLLLLSLPYFLRPTEHHDPPIHNGDFRFREKSIFNIPDIISNILLILLFYVNAQQLIPRFIYKRKYYNYLIVAVVLLLLFLLVLNIVFHAFYDGKITIDAFFFMPIFPFMVIISTSTAYKITRDKIAADKRHQEKAYETVNTELSLLRSQVSPHFMFNVLNTIVSMARLQSPQLEPTVMQLSSLMRYMLYDANEEKVTIAKEIEYLNCYIDLQRKRFDDNLEFEAVFNIADPEILIEPMLLIPFVENAFKHGTNYVQTPSISIQLSATNTSIELLVKNTYHPHEISKADTTSGIGLQNVQRRLNLLYEGNHLLNITKTDDWFTILLHIKLPVT</sequence>
<dbReference type="Pfam" id="PF06580">
    <property type="entry name" value="His_kinase"/>
    <property type="match status" value="1"/>
</dbReference>
<dbReference type="AlphaFoldDB" id="A0A8J8JYC6"/>
<proteinExistence type="predicted"/>
<comment type="caution">
    <text evidence="3">The sequence shown here is derived from an EMBL/GenBank/DDBJ whole genome shotgun (WGS) entry which is preliminary data.</text>
</comment>
<reference evidence="3" key="1">
    <citation type="submission" date="2019-10" db="EMBL/GenBank/DDBJ databases">
        <title>Draft genome sequence of Panacibacter sp. KCS-6.</title>
        <authorList>
            <person name="Yim K.J."/>
        </authorList>
    </citation>
    <scope>NUCLEOTIDE SEQUENCE</scope>
    <source>
        <strain evidence="3">KCS-6</strain>
    </source>
</reference>
<keyword evidence="1" id="KW-0472">Membrane</keyword>
<dbReference type="InterPro" id="IPR050640">
    <property type="entry name" value="Bact_2-comp_sensor_kinase"/>
</dbReference>
<keyword evidence="4" id="KW-1185">Reference proteome</keyword>
<dbReference type="InterPro" id="IPR010559">
    <property type="entry name" value="Sig_transdc_His_kin_internal"/>
</dbReference>
<dbReference type="SUPFAM" id="SSF55874">
    <property type="entry name" value="ATPase domain of HSP90 chaperone/DNA topoisomerase II/histidine kinase"/>
    <property type="match status" value="1"/>
</dbReference>
<dbReference type="Proteomes" id="UP000598971">
    <property type="component" value="Unassembled WGS sequence"/>
</dbReference>
<evidence type="ECO:0000256" key="1">
    <source>
        <dbReference type="SAM" id="Phobius"/>
    </source>
</evidence>
<organism evidence="3 4">
    <name type="scientific">Limnovirga soli</name>
    <dbReference type="NCBI Taxonomy" id="2656915"/>
    <lineage>
        <taxon>Bacteria</taxon>
        <taxon>Pseudomonadati</taxon>
        <taxon>Bacteroidota</taxon>
        <taxon>Chitinophagia</taxon>
        <taxon>Chitinophagales</taxon>
        <taxon>Chitinophagaceae</taxon>
        <taxon>Limnovirga</taxon>
    </lineage>
</organism>
<dbReference type="GO" id="GO:0016020">
    <property type="term" value="C:membrane"/>
    <property type="evidence" value="ECO:0007669"/>
    <property type="project" value="InterPro"/>
</dbReference>
<dbReference type="PANTHER" id="PTHR34220">
    <property type="entry name" value="SENSOR HISTIDINE KINASE YPDA"/>
    <property type="match status" value="1"/>
</dbReference>
<keyword evidence="1" id="KW-1133">Transmembrane helix</keyword>
<accession>A0A8J8JYC6</accession>
<dbReference type="GO" id="GO:0000155">
    <property type="term" value="F:phosphorelay sensor kinase activity"/>
    <property type="evidence" value="ECO:0007669"/>
    <property type="project" value="InterPro"/>
</dbReference>
<protein>
    <submittedName>
        <fullName evidence="3">Histidine kinase</fullName>
    </submittedName>
</protein>
<dbReference type="PANTHER" id="PTHR34220:SF7">
    <property type="entry name" value="SENSOR HISTIDINE KINASE YPDA"/>
    <property type="match status" value="1"/>
</dbReference>
<feature type="domain" description="Signal transduction histidine kinase internal region" evidence="2">
    <location>
        <begin position="189"/>
        <end position="267"/>
    </location>
</feature>